<evidence type="ECO:0000313" key="2">
    <source>
        <dbReference type="EMBL" id="RBP72082.1"/>
    </source>
</evidence>
<gene>
    <name evidence="2" type="ORF">DFO65_10437</name>
</gene>
<evidence type="ECO:0000313" key="3">
    <source>
        <dbReference type="Proteomes" id="UP000253509"/>
    </source>
</evidence>
<feature type="region of interest" description="Disordered" evidence="1">
    <location>
        <begin position="1"/>
        <end position="72"/>
    </location>
</feature>
<sequence>MTDTPDPAQVNSDDVDTDRTVDDASAPQVPDSAPDTEAERPGSEKPAGMSEDELVDHWGEESFPGSDAPAHY</sequence>
<organism evidence="2 3">
    <name type="scientific">Brevibacterium celere</name>
    <dbReference type="NCBI Taxonomy" id="225845"/>
    <lineage>
        <taxon>Bacteria</taxon>
        <taxon>Bacillati</taxon>
        <taxon>Actinomycetota</taxon>
        <taxon>Actinomycetes</taxon>
        <taxon>Micrococcales</taxon>
        <taxon>Brevibacteriaceae</taxon>
        <taxon>Brevibacterium</taxon>
    </lineage>
</organism>
<reference evidence="2 3" key="1">
    <citation type="submission" date="2018-06" db="EMBL/GenBank/DDBJ databases">
        <title>Freshwater and sediment microbial communities from various areas in North America, analyzing microbe dynamics in response to fracking.</title>
        <authorList>
            <person name="Lamendella R."/>
        </authorList>
    </citation>
    <scope>NUCLEOTIDE SEQUENCE [LARGE SCALE GENOMIC DNA]</scope>
    <source>
        <strain evidence="2 3">3b_TX</strain>
    </source>
</reference>
<name>A0A366ILD9_9MICO</name>
<dbReference type="AlphaFoldDB" id="A0A366ILD9"/>
<accession>A0A366ILD9</accession>
<keyword evidence="3" id="KW-1185">Reference proteome</keyword>
<dbReference type="EMBL" id="QNSB01000004">
    <property type="protein sequence ID" value="RBP72082.1"/>
    <property type="molecule type" value="Genomic_DNA"/>
</dbReference>
<comment type="caution">
    <text evidence="2">The sequence shown here is derived from an EMBL/GenBank/DDBJ whole genome shotgun (WGS) entry which is preliminary data.</text>
</comment>
<dbReference type="RefSeq" id="WP_113903644.1">
    <property type="nucleotide sequence ID" value="NZ_QNSB01000004.1"/>
</dbReference>
<protein>
    <submittedName>
        <fullName evidence="2">Uncharacterized protein</fullName>
    </submittedName>
</protein>
<evidence type="ECO:0000256" key="1">
    <source>
        <dbReference type="SAM" id="MobiDB-lite"/>
    </source>
</evidence>
<dbReference type="Proteomes" id="UP000253509">
    <property type="component" value="Unassembled WGS sequence"/>
</dbReference>
<proteinExistence type="predicted"/>